<reference evidence="1 2" key="1">
    <citation type="submission" date="2018-06" db="EMBL/GenBank/DDBJ databases">
        <authorList>
            <consortium name="Pathogen Informatics"/>
            <person name="Doyle S."/>
        </authorList>
    </citation>
    <scope>NUCLEOTIDE SEQUENCE [LARGE SCALE GENOMIC DNA]</scope>
    <source>
        <strain evidence="1 2">NCTC11091</strain>
    </source>
</reference>
<accession>A0A378Q254</accession>
<sequence>MRAFCFGLNLFGLNPVNLASIAVKNDLEFLASFAFAQSRGLARL</sequence>
<name>A0A378Q254_9GAMM</name>
<gene>
    <name evidence="1" type="ORF">NCTC11091_00700</name>
</gene>
<evidence type="ECO:0000313" key="2">
    <source>
        <dbReference type="Proteomes" id="UP000255193"/>
    </source>
</evidence>
<evidence type="ECO:0000313" key="1">
    <source>
        <dbReference type="EMBL" id="STY94923.1"/>
    </source>
</evidence>
<dbReference type="Proteomes" id="UP000255193">
    <property type="component" value="Unassembled WGS sequence"/>
</dbReference>
<proteinExistence type="predicted"/>
<dbReference type="AlphaFoldDB" id="A0A378Q254"/>
<organism evidence="1 2">
    <name type="scientific">Faucicola atlantae</name>
    <dbReference type="NCBI Taxonomy" id="34059"/>
    <lineage>
        <taxon>Bacteria</taxon>
        <taxon>Pseudomonadati</taxon>
        <taxon>Pseudomonadota</taxon>
        <taxon>Gammaproteobacteria</taxon>
        <taxon>Moraxellales</taxon>
        <taxon>Moraxellaceae</taxon>
        <taxon>Faucicola</taxon>
    </lineage>
</organism>
<protein>
    <submittedName>
        <fullName evidence="1">Uncharacterized protein</fullName>
    </submittedName>
</protein>
<dbReference type="EMBL" id="UGQA01000001">
    <property type="protein sequence ID" value="STY94923.1"/>
    <property type="molecule type" value="Genomic_DNA"/>
</dbReference>